<dbReference type="Gene3D" id="2.60.120.10">
    <property type="entry name" value="Jelly Rolls"/>
    <property type="match status" value="1"/>
</dbReference>
<dbReference type="Proteomes" id="UP001055167">
    <property type="component" value="Unassembled WGS sequence"/>
</dbReference>
<evidence type="ECO:0000259" key="1">
    <source>
        <dbReference type="Pfam" id="PF07883"/>
    </source>
</evidence>
<gene>
    <name evidence="2" type="ORF">OPKNFCMD_1175</name>
</gene>
<accession>A0ABQ4QUW5</accession>
<keyword evidence="3" id="KW-1185">Reference proteome</keyword>
<reference evidence="2" key="1">
    <citation type="journal article" date="2021" name="Front. Microbiol.">
        <title>Comprehensive Comparative Genomics and Phenotyping of Methylobacterium Species.</title>
        <authorList>
            <person name="Alessa O."/>
            <person name="Ogura Y."/>
            <person name="Fujitani Y."/>
            <person name="Takami H."/>
            <person name="Hayashi T."/>
            <person name="Sahin N."/>
            <person name="Tani A."/>
        </authorList>
    </citation>
    <scope>NUCLEOTIDE SEQUENCE</scope>
    <source>
        <strain evidence="2">KCTC 52305</strain>
    </source>
</reference>
<feature type="domain" description="Cupin type-2" evidence="1">
    <location>
        <begin position="28"/>
        <end position="97"/>
    </location>
</feature>
<dbReference type="RefSeq" id="WP_128561114.1">
    <property type="nucleotide sequence ID" value="NZ_BPQH01000003.1"/>
</dbReference>
<organism evidence="2 3">
    <name type="scientific">Methylobacterium crusticola</name>
    <dbReference type="NCBI Taxonomy" id="1697972"/>
    <lineage>
        <taxon>Bacteria</taxon>
        <taxon>Pseudomonadati</taxon>
        <taxon>Pseudomonadota</taxon>
        <taxon>Alphaproteobacteria</taxon>
        <taxon>Hyphomicrobiales</taxon>
        <taxon>Methylobacteriaceae</taxon>
        <taxon>Methylobacterium</taxon>
    </lineage>
</organism>
<dbReference type="SUPFAM" id="SSF51182">
    <property type="entry name" value="RmlC-like cupins"/>
    <property type="match status" value="1"/>
</dbReference>
<dbReference type="PANTHER" id="PTHR36440">
    <property type="entry name" value="PUTATIVE (AFU_ORTHOLOGUE AFUA_8G07350)-RELATED"/>
    <property type="match status" value="1"/>
</dbReference>
<name>A0ABQ4QUW5_9HYPH</name>
<dbReference type="Pfam" id="PF07883">
    <property type="entry name" value="Cupin_2"/>
    <property type="match status" value="1"/>
</dbReference>
<proteinExistence type="predicted"/>
<comment type="caution">
    <text evidence="2">The sequence shown here is derived from an EMBL/GenBank/DDBJ whole genome shotgun (WGS) entry which is preliminary data.</text>
</comment>
<sequence>MTVIGFGGLALRFVQDRHGTAGSLDVFEMTVQPGAKMPVAHAHATWDETIYGLAGTTTWRIDGADCRLGPGQSVFIGRGTVHGFRNDTDDPATCLCILTPGVLGPEYFQAMAALAAGGAPEPERMKALMLRHGLVPDPAG</sequence>
<dbReference type="EMBL" id="BPQH01000003">
    <property type="protein sequence ID" value="GJD48456.1"/>
    <property type="molecule type" value="Genomic_DNA"/>
</dbReference>
<dbReference type="InterPro" id="IPR013096">
    <property type="entry name" value="Cupin_2"/>
</dbReference>
<evidence type="ECO:0000313" key="3">
    <source>
        <dbReference type="Proteomes" id="UP001055167"/>
    </source>
</evidence>
<protein>
    <recommendedName>
        <fullName evidence="1">Cupin type-2 domain-containing protein</fullName>
    </recommendedName>
</protein>
<dbReference type="InterPro" id="IPR014710">
    <property type="entry name" value="RmlC-like_jellyroll"/>
</dbReference>
<dbReference type="InterPro" id="IPR011051">
    <property type="entry name" value="RmlC_Cupin_sf"/>
</dbReference>
<dbReference type="PANTHER" id="PTHR36440:SF1">
    <property type="entry name" value="PUTATIVE (AFU_ORTHOLOGUE AFUA_8G07350)-RELATED"/>
    <property type="match status" value="1"/>
</dbReference>
<reference evidence="2" key="2">
    <citation type="submission" date="2021-08" db="EMBL/GenBank/DDBJ databases">
        <authorList>
            <person name="Tani A."/>
            <person name="Ola A."/>
            <person name="Ogura Y."/>
            <person name="Katsura K."/>
            <person name="Hayashi T."/>
        </authorList>
    </citation>
    <scope>NUCLEOTIDE SEQUENCE</scope>
    <source>
        <strain evidence="2">KCTC 52305</strain>
    </source>
</reference>
<dbReference type="InterPro" id="IPR053146">
    <property type="entry name" value="QDO-like"/>
</dbReference>
<evidence type="ECO:0000313" key="2">
    <source>
        <dbReference type="EMBL" id="GJD48456.1"/>
    </source>
</evidence>